<reference evidence="3" key="1">
    <citation type="submission" date="2015-03" db="EMBL/GenBank/DDBJ databases">
        <authorList>
            <consortium name="Pathogen Informatics"/>
        </authorList>
    </citation>
    <scope>NUCLEOTIDE SEQUENCE [LARGE SCALE GENOMIC DNA]</scope>
    <source>
        <strain evidence="3">NCTC11134</strain>
        <plasmid evidence="3">2</plasmid>
    </source>
</reference>
<geneLocation type="plasmid" evidence="2">
    <name>2</name>
</geneLocation>
<organism evidence="2 3">
    <name type="scientific">Nocardia farcinica</name>
    <dbReference type="NCBI Taxonomy" id="37329"/>
    <lineage>
        <taxon>Bacteria</taxon>
        <taxon>Bacillati</taxon>
        <taxon>Actinomycetota</taxon>
        <taxon>Actinomycetes</taxon>
        <taxon>Mycobacteriales</taxon>
        <taxon>Nocardiaceae</taxon>
        <taxon>Nocardia</taxon>
    </lineage>
</organism>
<dbReference type="KEGG" id="nfr:ERS450000_05947"/>
<dbReference type="EMBL" id="LN868939">
    <property type="protein sequence ID" value="CRY84273.1"/>
    <property type="molecule type" value="Genomic_DNA"/>
</dbReference>
<name>A0A0H5PA09_NOCFR</name>
<feature type="region of interest" description="Disordered" evidence="1">
    <location>
        <begin position="76"/>
        <end position="105"/>
    </location>
</feature>
<keyword evidence="2" id="KW-0614">Plasmid</keyword>
<accession>A0A0H5PA09</accession>
<sequence length="105" mass="12051">MTHELASIRLKGCTHVAACECGDRFKASTPEAARLGWYMHRIRASKPECPHPRKKRYGTRVEAENAIRRQIRNAYPGRRPSATYRCPSGQHWHTTSTPEPQRRPA</sequence>
<dbReference type="AlphaFoldDB" id="A0A0H5PA09"/>
<proteinExistence type="predicted"/>
<evidence type="ECO:0000313" key="2">
    <source>
        <dbReference type="EMBL" id="CRY84273.1"/>
    </source>
</evidence>
<gene>
    <name evidence="2" type="ORF">ERS450000_05947</name>
</gene>
<protein>
    <submittedName>
        <fullName evidence="2">Uncharacterized protein</fullName>
    </submittedName>
</protein>
<dbReference type="Proteomes" id="UP000057820">
    <property type="component" value="Plasmid 2"/>
</dbReference>
<evidence type="ECO:0000313" key="3">
    <source>
        <dbReference type="Proteomes" id="UP000057820"/>
    </source>
</evidence>
<evidence type="ECO:0000256" key="1">
    <source>
        <dbReference type="SAM" id="MobiDB-lite"/>
    </source>
</evidence>